<comment type="caution">
    <text evidence="5">Lacks conserved residue(s) required for the propagation of feature annotation.</text>
</comment>
<evidence type="ECO:0000259" key="8">
    <source>
        <dbReference type="PROSITE" id="PS51211"/>
    </source>
</evidence>
<evidence type="ECO:0000256" key="3">
    <source>
        <dbReference type="ARBA" id="ARBA00023157"/>
    </source>
</evidence>
<feature type="signal peptide" evidence="7">
    <location>
        <begin position="1"/>
        <end position="16"/>
    </location>
</feature>
<dbReference type="Pfam" id="PF00094">
    <property type="entry name" value="VWD"/>
    <property type="match status" value="1"/>
</dbReference>
<dbReference type="SMART" id="SM00638">
    <property type="entry name" value="LPD_N"/>
    <property type="match status" value="1"/>
</dbReference>
<dbReference type="InterPro" id="IPR015819">
    <property type="entry name" value="Lipid_transp_b-sht_shell"/>
</dbReference>
<dbReference type="PANTHER" id="PTHR23345">
    <property type="entry name" value="VITELLOGENIN-RELATED"/>
    <property type="match status" value="1"/>
</dbReference>
<dbReference type="SMART" id="SM00216">
    <property type="entry name" value="VWD"/>
    <property type="match status" value="1"/>
</dbReference>
<dbReference type="Pfam" id="PF09172">
    <property type="entry name" value="Vit_open_b-sht"/>
    <property type="match status" value="1"/>
</dbReference>
<dbReference type="InterPro" id="IPR050733">
    <property type="entry name" value="Vitellogenin/Apolipophorin"/>
</dbReference>
<dbReference type="Gene3D" id="1.25.10.20">
    <property type="entry name" value="Vitellinogen, superhelical"/>
    <property type="match status" value="1"/>
</dbReference>
<evidence type="ECO:0000256" key="2">
    <source>
        <dbReference type="ARBA" id="ARBA00022761"/>
    </source>
</evidence>
<accession>A0A516KLL5</accession>
<keyword evidence="6" id="KW-0175">Coiled coil</keyword>
<evidence type="ECO:0000256" key="5">
    <source>
        <dbReference type="PROSITE-ProRule" id="PRU00557"/>
    </source>
</evidence>
<dbReference type="PROSITE" id="PS51211">
    <property type="entry name" value="VITELLOGENIN"/>
    <property type="match status" value="1"/>
</dbReference>
<name>A0A516KLL5_9CUCU</name>
<feature type="coiled-coil region" evidence="6">
    <location>
        <begin position="768"/>
        <end position="796"/>
    </location>
</feature>
<keyword evidence="2" id="KW-0758">Storage protein</keyword>
<dbReference type="InterPro" id="IPR011030">
    <property type="entry name" value="Lipovitellin_superhlx_dom"/>
</dbReference>
<evidence type="ECO:0000256" key="1">
    <source>
        <dbReference type="ARBA" id="ARBA00022729"/>
    </source>
</evidence>
<dbReference type="Pfam" id="PF01347">
    <property type="entry name" value="Vitellogenin_N"/>
    <property type="match status" value="1"/>
</dbReference>
<dbReference type="PANTHER" id="PTHR23345:SF15">
    <property type="entry name" value="VITELLOGENIN 1-RELATED"/>
    <property type="match status" value="1"/>
</dbReference>
<sequence length="1724" mass="196264">MWSLLVFVLAVGVGLGSNAPAWKTNLEYIYQIQGRALASLDTTDKFSGILTEASLKLQARPDGRLQGLILTPQYAQIFSQLSGGWMAHIPEQQVNWKPLRLSRQPFQIELNNGLITDLIFNKGTPNWEVNMVKGMISQFQLNIYQGDLQKGNQNSAKFQVYEETVTGHTDTMYEVSPLPEFKTFDESIPEFQRVDGDQDLILEVLKHKNFSEHSELPSYVFGFGSLPGARAATNTMGKFFIRNSMSRTLVTGSLQKFTIQHSLALNEILASPTLGDKQKAAVYTMWKTTLLKVKPQGQIFDEIPAPIRVGLVYSYDKPYAKSNEIQAKIKNLCKQMQTPLGSAVDTPFLPFSVGYEGRAAKLKLNGVNSAIKLIEQIAKDTQTPSKIPEKNTHGKFIMLISLLRTFDEAELKQVSKELLLSDITSWNIFRDAAAETGYGPALLLIQSWIETHTINGTEAAHVVASMAKSAQLPTTAYIKTFWKLVTNSAVTDQWPLNETAIFAFTELTRKIYFEKQLSFFETHYPINAFEQIRDKEGLKLIRETVIPHFSQQLDKAVGTANTNNIHVFIRALGDIGEPEILKSFEDYLEGKKHCSQYQRTLMVVSMAKLVKSYPKLMTDVLIRIIENTGETSATRVAAVFQFMRTGPSIEMLQHLASSTQTERDEYVNAAIHTSIESISTLNLPEFMELRKSAQLAKPLLKNKQYGIQLGGNFLRSYILENLGIEYEDILQFSNTEQLIPNDLRYSLTANIGGLKTHIWNIQYLVSSIDNLINVFKEQTEEFQNEKRQQREQAEQQGRYPYSSLNVAKILDMKKDVQEQLEGNVFLMDLVSPIRILSIDNRTIEQLPEILKSLERKLRNKQTINYLKFANTDHMVLAVPNEMGLPVIFSYNAPVFVKAEGTLKATSKPELSQNGKIQTPHTLQAHINISLTVGAKIEGHLSFVTPFEARQYISGFDKNLQFQLPVDTKVNIDLEKNEIEIEAKTETAQNENTLLHYSTWPFIGKKEILDQRHNTIIKGEGVRTYQRTLGKEYLGLAFNIDMKHKRNTIKMSDYRFFCEYGIINGLKHLWDDSNIQYSYLNVSYLPRESSTQKIVLKLRYKQRYTQNIPKQPINWLKIAKSTKSLERLEIIANTTASGLKNAASTAIDASLKLKGKPNIEYVISGASSSSELDAKSRTYAYYKMEMEDKQPFQMTFEKNDDVPKVAVMDLQEALKTTPNAKTNMELTYGLGSEMSKIKATVQFSRSEQRKSYIKDKYLYQECIRDERKGNKQSPACFNLTLEANLLNRISADIHYQNIDDSIQNVLEIAYDHLRYKYYPNLEMSTEGLTINDRINVKAEFHQDLRFVNVTVNTEKQSTIFTDIEVNEIVKKAMVVHPTINLQKRVWSYILGIQEYAHECVVDHTQVTTLSNVTYKVNLTENWTVLAEYVPLVSDETQQVISVAQQLRSEPDNFILFIRKTRTSIDERELKIMISGEQTKFSTIDIVMSPSIQSWSPGVAITVNGRPANEYDNGNGFVQIHRLPHGEAQVDVRNRFVLIFDGKRAKFIPTTEGVRKKLIGICGAYNDQPLDDFLTPQNCISRSTDKFIKSYEVNSPDGKQVRQDFQKNSSECLYKSIPSYVNVIKRSDINIFGEDEDPQGNQCLWYQTKYEQINNEICFTIRAVPTCKKHCQTMGYFLKSVPAHCASLSNAAKLWKTQIDDGLNPDFSHKPETRKIDLKFPQLCSK</sequence>
<dbReference type="GO" id="GO:0045735">
    <property type="term" value="F:nutrient reservoir activity"/>
    <property type="evidence" value="ECO:0007669"/>
    <property type="project" value="UniProtKB-KW"/>
</dbReference>
<organism evidence="10">
    <name type="scientific">Agasicles hygrophila</name>
    <dbReference type="NCBI Taxonomy" id="715812"/>
    <lineage>
        <taxon>Eukaryota</taxon>
        <taxon>Metazoa</taxon>
        <taxon>Ecdysozoa</taxon>
        <taxon>Arthropoda</taxon>
        <taxon>Hexapoda</taxon>
        <taxon>Insecta</taxon>
        <taxon>Pterygota</taxon>
        <taxon>Neoptera</taxon>
        <taxon>Endopterygota</taxon>
        <taxon>Coleoptera</taxon>
        <taxon>Polyphaga</taxon>
        <taxon>Cucujiformia</taxon>
        <taxon>Chrysomeloidea</taxon>
        <taxon>Chrysomelidae</taxon>
        <taxon>Galerucinae</taxon>
        <taxon>Alticini</taxon>
        <taxon>Agasicles</taxon>
    </lineage>
</organism>
<keyword evidence="1 7" id="KW-0732">Signal</keyword>
<reference evidence="10" key="1">
    <citation type="journal article" date="2019" name="Front. Physiol.">
        <title>Identification and Expression Patterns of Three Vitellogenin Genes and Their Roles in Reproduction of the Alligatorweed Flea Beetle Agasicles hygrophila (Coleoptera: Chrysomelidae).</title>
        <authorList>
            <person name="Zhang H."/>
            <person name="Wang Y."/>
            <person name="Liu Y."/>
            <person name="Zhao M."/>
            <person name="Jin J."/>
            <person name="Zhou Z."/>
            <person name="Guo J."/>
        </authorList>
    </citation>
    <scope>NUCLEOTIDE SEQUENCE</scope>
</reference>
<evidence type="ECO:0000256" key="7">
    <source>
        <dbReference type="SAM" id="SignalP"/>
    </source>
</evidence>
<dbReference type="PROSITE" id="PS51233">
    <property type="entry name" value="VWFD"/>
    <property type="match status" value="1"/>
</dbReference>
<dbReference type="InterPro" id="IPR015816">
    <property type="entry name" value="Vitellinogen_b-sht_N"/>
</dbReference>
<gene>
    <name evidence="10" type="primary">Vg1</name>
</gene>
<keyword evidence="4" id="KW-0325">Glycoprotein</keyword>
<dbReference type="GO" id="GO:0005319">
    <property type="term" value="F:lipid transporter activity"/>
    <property type="evidence" value="ECO:0007669"/>
    <property type="project" value="InterPro"/>
</dbReference>
<feature type="domain" description="VWFD" evidence="9">
    <location>
        <begin position="1396"/>
        <end position="1598"/>
    </location>
</feature>
<evidence type="ECO:0000313" key="10">
    <source>
        <dbReference type="EMBL" id="QDP42282.1"/>
    </source>
</evidence>
<evidence type="ECO:0000256" key="6">
    <source>
        <dbReference type="SAM" id="Coils"/>
    </source>
</evidence>
<dbReference type="InterPro" id="IPR001747">
    <property type="entry name" value="Vitellogenin_N"/>
</dbReference>
<dbReference type="SUPFAM" id="SSF48431">
    <property type="entry name" value="Lipovitellin-phosvitin complex, superhelical domain"/>
    <property type="match status" value="1"/>
</dbReference>
<evidence type="ECO:0000256" key="4">
    <source>
        <dbReference type="ARBA" id="ARBA00023180"/>
    </source>
</evidence>
<dbReference type="EMBL" id="MH423679">
    <property type="protein sequence ID" value="QDP42282.1"/>
    <property type="molecule type" value="mRNA"/>
</dbReference>
<dbReference type="SUPFAM" id="SSF56968">
    <property type="entry name" value="Lipovitellin-phosvitin complex, beta-sheet shell regions"/>
    <property type="match status" value="2"/>
</dbReference>
<keyword evidence="3" id="KW-1015">Disulfide bond</keyword>
<dbReference type="InterPro" id="IPR001846">
    <property type="entry name" value="VWF_type-D"/>
</dbReference>
<dbReference type="SMART" id="SM01169">
    <property type="entry name" value="DUF1943"/>
    <property type="match status" value="1"/>
</dbReference>
<dbReference type="Gene3D" id="2.30.230.10">
    <property type="entry name" value="Lipovitellin, beta-sheet shell regions, chain A"/>
    <property type="match status" value="1"/>
</dbReference>
<feature type="domain" description="Vitellogenin" evidence="8">
    <location>
        <begin position="22"/>
        <end position="743"/>
    </location>
</feature>
<protein>
    <submittedName>
        <fullName evidence="10">Vitellogenin 1</fullName>
    </submittedName>
</protein>
<feature type="chain" id="PRO_5022194152" evidence="7">
    <location>
        <begin position="17"/>
        <end position="1724"/>
    </location>
</feature>
<dbReference type="InterPro" id="IPR015255">
    <property type="entry name" value="Vitellinogen_open_b-sht"/>
</dbReference>
<dbReference type="Gene3D" id="2.20.80.10">
    <property type="entry name" value="Lipovitellin-phosvitin complex, chain A, domain 4"/>
    <property type="match status" value="1"/>
</dbReference>
<proteinExistence type="evidence at transcript level"/>
<evidence type="ECO:0000259" key="9">
    <source>
        <dbReference type="PROSITE" id="PS51233"/>
    </source>
</evidence>